<gene>
    <name evidence="2" type="ORF">CRG98_004735</name>
</gene>
<comment type="caution">
    <text evidence="2">The sequence shown here is derived from an EMBL/GenBank/DDBJ whole genome shotgun (WGS) entry which is preliminary data.</text>
</comment>
<sequence>MLTWCFVSGHEWFGSGCQVSLRIGSAQVECLLLLLRPINSLLSSSLCCAMLCYGVRQCELWERPNKGEDEEEKYLPVIGGLEGRRWVAWRRRAALGFQAWEGVGVKKKTPEPEPTRLWEGPEPQRATSSFNGHVDEFDGVRST</sequence>
<feature type="compositionally biased region" description="Basic and acidic residues" evidence="1">
    <location>
        <begin position="133"/>
        <end position="143"/>
    </location>
</feature>
<evidence type="ECO:0000256" key="1">
    <source>
        <dbReference type="SAM" id="MobiDB-lite"/>
    </source>
</evidence>
<accession>A0A2I0L2V9</accession>
<reference evidence="2 3" key="1">
    <citation type="submission" date="2017-11" db="EMBL/GenBank/DDBJ databases">
        <title>De-novo sequencing of pomegranate (Punica granatum L.) genome.</title>
        <authorList>
            <person name="Akparov Z."/>
            <person name="Amiraslanov A."/>
            <person name="Hajiyeva S."/>
            <person name="Abbasov M."/>
            <person name="Kaur K."/>
            <person name="Hamwieh A."/>
            <person name="Solovyev V."/>
            <person name="Salamov A."/>
            <person name="Braich B."/>
            <person name="Kosarev P."/>
            <person name="Mahmoud A."/>
            <person name="Hajiyev E."/>
            <person name="Babayeva S."/>
            <person name="Izzatullayeva V."/>
            <person name="Mammadov A."/>
            <person name="Mammadov A."/>
            <person name="Sharifova S."/>
            <person name="Ojaghi J."/>
            <person name="Eynullazada K."/>
            <person name="Bayramov B."/>
            <person name="Abdulazimova A."/>
            <person name="Shahmuradov I."/>
        </authorList>
    </citation>
    <scope>NUCLEOTIDE SEQUENCE [LARGE SCALE GENOMIC DNA]</scope>
    <source>
        <strain evidence="3">cv. AG2017</strain>
        <tissue evidence="2">Leaf</tissue>
    </source>
</reference>
<proteinExistence type="predicted"/>
<evidence type="ECO:0000313" key="3">
    <source>
        <dbReference type="Proteomes" id="UP000233551"/>
    </source>
</evidence>
<protein>
    <submittedName>
        <fullName evidence="2">Uncharacterized protein</fullName>
    </submittedName>
</protein>
<dbReference type="AlphaFoldDB" id="A0A2I0L2V9"/>
<feature type="region of interest" description="Disordered" evidence="1">
    <location>
        <begin position="106"/>
        <end position="143"/>
    </location>
</feature>
<name>A0A2I0L2V9_PUNGR</name>
<dbReference type="EMBL" id="PGOL01000189">
    <property type="protein sequence ID" value="PKI74963.1"/>
    <property type="molecule type" value="Genomic_DNA"/>
</dbReference>
<keyword evidence="3" id="KW-1185">Reference proteome</keyword>
<organism evidence="2 3">
    <name type="scientific">Punica granatum</name>
    <name type="common">Pomegranate</name>
    <dbReference type="NCBI Taxonomy" id="22663"/>
    <lineage>
        <taxon>Eukaryota</taxon>
        <taxon>Viridiplantae</taxon>
        <taxon>Streptophyta</taxon>
        <taxon>Embryophyta</taxon>
        <taxon>Tracheophyta</taxon>
        <taxon>Spermatophyta</taxon>
        <taxon>Magnoliopsida</taxon>
        <taxon>eudicotyledons</taxon>
        <taxon>Gunneridae</taxon>
        <taxon>Pentapetalae</taxon>
        <taxon>rosids</taxon>
        <taxon>malvids</taxon>
        <taxon>Myrtales</taxon>
        <taxon>Lythraceae</taxon>
        <taxon>Punica</taxon>
    </lineage>
</organism>
<evidence type="ECO:0000313" key="2">
    <source>
        <dbReference type="EMBL" id="PKI74963.1"/>
    </source>
</evidence>
<dbReference type="Proteomes" id="UP000233551">
    <property type="component" value="Unassembled WGS sequence"/>
</dbReference>